<feature type="site" description="Increases basicity of active site His" evidence="2">
    <location>
        <position position="143"/>
    </location>
</feature>
<dbReference type="InterPro" id="IPR050179">
    <property type="entry name" value="Trans_hexapeptide_repeat"/>
</dbReference>
<dbReference type="OrthoDB" id="9794407at2"/>
<dbReference type="PANTHER" id="PTHR43300">
    <property type="entry name" value="ACETYLTRANSFERASE"/>
    <property type="match status" value="1"/>
</dbReference>
<evidence type="ECO:0000313" key="6">
    <source>
        <dbReference type="Proteomes" id="UP000248918"/>
    </source>
</evidence>
<sequence>MQNIVLVGSSGHAKVVIDIVERQARYRIVGLIDAFRKVGETTLGYAVLGSESDLPALAAEHDLKGVIVAIGDNSVRAKVTARVADICASLPLPFVSAVHPSASIGKETTIGAGTVVMAGAVINPACRIGRGCIVNTRASLDHDSVMGDYSSLAPGVTTGGNCHIGSHAAVSIGAVLRHGIAIGEHSVVGAGSLVLSAVEAFSIAYGSPAKKVRDRQPGDKYL</sequence>
<gene>
    <name evidence="5" type="ORF">BX591_1166</name>
</gene>
<evidence type="ECO:0000313" key="5">
    <source>
        <dbReference type="EMBL" id="RAS25209.1"/>
    </source>
</evidence>
<dbReference type="RefSeq" id="WP_111933355.1">
    <property type="nucleotide sequence ID" value="NZ_CADFFP010000019.1"/>
</dbReference>
<dbReference type="EMBL" id="QLTK01000016">
    <property type="protein sequence ID" value="RAS25209.1"/>
    <property type="molecule type" value="Genomic_DNA"/>
</dbReference>
<dbReference type="PANTHER" id="PTHR43300:SF7">
    <property type="entry name" value="UDP-N-ACETYLBACILLOSAMINE N-ACETYLTRANSFERASE"/>
    <property type="match status" value="1"/>
</dbReference>
<dbReference type="InterPro" id="IPR041561">
    <property type="entry name" value="PglD_N"/>
</dbReference>
<reference evidence="5 6" key="1">
    <citation type="submission" date="2018-06" db="EMBL/GenBank/DDBJ databases">
        <title>Genomic Encyclopedia of Type Strains, Phase III (KMG-III): the genomes of soil and plant-associated and newly described type strains.</title>
        <authorList>
            <person name="Whitman W."/>
        </authorList>
    </citation>
    <scope>NUCLEOTIDE SEQUENCE [LARGE SCALE GENOMIC DNA]</scope>
    <source>
        <strain evidence="5 6">LMG 23644</strain>
    </source>
</reference>
<dbReference type="InterPro" id="IPR020019">
    <property type="entry name" value="AcTrfase_PglD-like"/>
</dbReference>
<keyword evidence="5" id="KW-0012">Acyltransferase</keyword>
<dbReference type="Pfam" id="PF17836">
    <property type="entry name" value="PglD_N"/>
    <property type="match status" value="1"/>
</dbReference>
<dbReference type="GO" id="GO:0016746">
    <property type="term" value="F:acyltransferase activity"/>
    <property type="evidence" value="ECO:0007669"/>
    <property type="project" value="UniProtKB-KW"/>
</dbReference>
<evidence type="ECO:0000256" key="2">
    <source>
        <dbReference type="PIRSR" id="PIRSR620019-1"/>
    </source>
</evidence>
<dbReference type="Gene3D" id="2.160.10.10">
    <property type="entry name" value="Hexapeptide repeat proteins"/>
    <property type="match status" value="1"/>
</dbReference>
<protein>
    <submittedName>
        <fullName evidence="5">Sugar O-acyltransferase (Sialic acid O-acetyltransferase NeuD family)</fullName>
    </submittedName>
</protein>
<feature type="binding site" evidence="3">
    <location>
        <begin position="10"/>
        <end position="12"/>
    </location>
    <ligand>
        <name>substrate</name>
    </ligand>
</feature>
<feature type="binding site" evidence="3">
    <location>
        <position position="71"/>
    </location>
    <ligand>
        <name>substrate</name>
    </ligand>
</feature>
<comment type="caution">
    <text evidence="5">The sequence shown here is derived from an EMBL/GenBank/DDBJ whole genome shotgun (WGS) entry which is preliminary data.</text>
</comment>
<evidence type="ECO:0000256" key="1">
    <source>
        <dbReference type="ARBA" id="ARBA00007274"/>
    </source>
</evidence>
<feature type="binding site" evidence="3">
    <location>
        <position position="172"/>
    </location>
    <ligand>
        <name>acetyl-CoA</name>
        <dbReference type="ChEBI" id="CHEBI:57288"/>
    </ligand>
</feature>
<accession>A0A329BSQ6</accession>
<evidence type="ECO:0000259" key="4">
    <source>
        <dbReference type="Pfam" id="PF17836"/>
    </source>
</evidence>
<proteinExistence type="inferred from homology"/>
<dbReference type="InterPro" id="IPR011004">
    <property type="entry name" value="Trimer_LpxA-like_sf"/>
</dbReference>
<feature type="domain" description="PglD N-terminal" evidence="4">
    <location>
        <begin position="3"/>
        <end position="82"/>
    </location>
</feature>
<feature type="active site" description="Proton acceptor" evidence="2">
    <location>
        <position position="142"/>
    </location>
</feature>
<comment type="similarity">
    <text evidence="1">Belongs to the transferase hexapeptide repeat family.</text>
</comment>
<dbReference type="CDD" id="cd03360">
    <property type="entry name" value="LbH_AT_putative"/>
    <property type="match status" value="1"/>
</dbReference>
<name>A0A329BSQ6_9BURK</name>
<evidence type="ECO:0000256" key="3">
    <source>
        <dbReference type="PIRSR" id="PIRSR620019-2"/>
    </source>
</evidence>
<dbReference type="AlphaFoldDB" id="A0A329BSQ6"/>
<dbReference type="SUPFAM" id="SSF51161">
    <property type="entry name" value="Trimeric LpxA-like enzymes"/>
    <property type="match status" value="1"/>
</dbReference>
<organism evidence="5 6">
    <name type="scientific">Paraburkholderia bryophila</name>
    <dbReference type="NCBI Taxonomy" id="420952"/>
    <lineage>
        <taxon>Bacteria</taxon>
        <taxon>Pseudomonadati</taxon>
        <taxon>Pseudomonadota</taxon>
        <taxon>Betaproteobacteria</taxon>
        <taxon>Burkholderiales</taxon>
        <taxon>Burkholderiaceae</taxon>
        <taxon>Paraburkholderia</taxon>
    </lineage>
</organism>
<keyword evidence="5" id="KW-0808">Transferase</keyword>
<dbReference type="Proteomes" id="UP000248918">
    <property type="component" value="Unassembled WGS sequence"/>
</dbReference>
<dbReference type="NCBIfam" id="TIGR03570">
    <property type="entry name" value="NeuD_NnaD"/>
    <property type="match status" value="1"/>
</dbReference>
<dbReference type="Gene3D" id="3.40.50.20">
    <property type="match status" value="1"/>
</dbReference>